<keyword evidence="1" id="KW-1133">Transmembrane helix</keyword>
<evidence type="ECO:0000256" key="1">
    <source>
        <dbReference type="SAM" id="Phobius"/>
    </source>
</evidence>
<protein>
    <submittedName>
        <fullName evidence="2">Uncharacterized protein</fullName>
    </submittedName>
</protein>
<feature type="transmembrane region" description="Helical" evidence="1">
    <location>
        <begin position="82"/>
        <end position="101"/>
    </location>
</feature>
<dbReference type="AlphaFoldDB" id="A0A3E0VTL7"/>
<feature type="transmembrane region" description="Helical" evidence="1">
    <location>
        <begin position="107"/>
        <end position="127"/>
    </location>
</feature>
<feature type="transmembrane region" description="Helical" evidence="1">
    <location>
        <begin position="36"/>
        <end position="57"/>
    </location>
</feature>
<dbReference type="Proteomes" id="UP000256541">
    <property type="component" value="Unassembled WGS sequence"/>
</dbReference>
<comment type="caution">
    <text evidence="2">The sequence shown here is derived from an EMBL/GenBank/DDBJ whole genome shotgun (WGS) entry which is preliminary data.</text>
</comment>
<keyword evidence="1" id="KW-0472">Membrane</keyword>
<evidence type="ECO:0000313" key="2">
    <source>
        <dbReference type="EMBL" id="RFA12849.1"/>
    </source>
</evidence>
<sequence length="132" mass="14172">MLRKVTPRTAGVVAVVIGMVLAVCGGGMIATPPVSILGAIVLVPATLLVAIGCVWLVRRDWDEPWPPNVRPDLAKRLRIRRVLLVASGVLLPVALAYGIFSATRGEWGSLVISLILTLNAATNLAVYRRLRQ</sequence>
<keyword evidence="1" id="KW-0812">Transmembrane</keyword>
<proteinExistence type="predicted"/>
<dbReference type="EMBL" id="NBXB01000039">
    <property type="protein sequence ID" value="RFA12849.1"/>
    <property type="molecule type" value="Genomic_DNA"/>
</dbReference>
<dbReference type="OrthoDB" id="5126290at2"/>
<feature type="transmembrane region" description="Helical" evidence="1">
    <location>
        <begin position="12"/>
        <end position="30"/>
    </location>
</feature>
<name>A0A3E0VTL7_9MICO</name>
<gene>
    <name evidence="2" type="ORF">B7R22_14455</name>
</gene>
<evidence type="ECO:0000313" key="3">
    <source>
        <dbReference type="Proteomes" id="UP000256541"/>
    </source>
</evidence>
<accession>A0A3E0VTL7</accession>
<reference evidence="2 3" key="1">
    <citation type="submission" date="2017-04" db="EMBL/GenBank/DDBJ databases">
        <title>Comparative genome analysis of Subtercola boreus.</title>
        <authorList>
            <person name="Cho Y.-J."/>
            <person name="Cho A."/>
            <person name="Kim O.-S."/>
            <person name="Lee J.-I."/>
        </authorList>
    </citation>
    <scope>NUCLEOTIDE SEQUENCE [LARGE SCALE GENOMIC DNA]</scope>
    <source>
        <strain evidence="2 3">P27479</strain>
    </source>
</reference>
<dbReference type="RefSeq" id="WP_116412433.1">
    <property type="nucleotide sequence ID" value="NZ_NBXB01000039.1"/>
</dbReference>
<organism evidence="2 3">
    <name type="scientific">Subtercola boreus</name>
    <dbReference type="NCBI Taxonomy" id="120213"/>
    <lineage>
        <taxon>Bacteria</taxon>
        <taxon>Bacillati</taxon>
        <taxon>Actinomycetota</taxon>
        <taxon>Actinomycetes</taxon>
        <taxon>Micrococcales</taxon>
        <taxon>Microbacteriaceae</taxon>
        <taxon>Subtercola</taxon>
    </lineage>
</organism>